<evidence type="ECO:0000313" key="1">
    <source>
        <dbReference type="EMBL" id="GIY82029.1"/>
    </source>
</evidence>
<organism evidence="1 2">
    <name type="scientific">Caerostris extrusa</name>
    <name type="common">Bark spider</name>
    <name type="synonym">Caerostris bankana</name>
    <dbReference type="NCBI Taxonomy" id="172846"/>
    <lineage>
        <taxon>Eukaryota</taxon>
        <taxon>Metazoa</taxon>
        <taxon>Ecdysozoa</taxon>
        <taxon>Arthropoda</taxon>
        <taxon>Chelicerata</taxon>
        <taxon>Arachnida</taxon>
        <taxon>Araneae</taxon>
        <taxon>Araneomorphae</taxon>
        <taxon>Entelegynae</taxon>
        <taxon>Araneoidea</taxon>
        <taxon>Araneidae</taxon>
        <taxon>Caerostris</taxon>
    </lineage>
</organism>
<proteinExistence type="predicted"/>
<protein>
    <submittedName>
        <fullName evidence="1">Uncharacterized protein</fullName>
    </submittedName>
</protein>
<comment type="caution">
    <text evidence="1">The sequence shown here is derived from an EMBL/GenBank/DDBJ whole genome shotgun (WGS) entry which is preliminary data.</text>
</comment>
<reference evidence="1 2" key="1">
    <citation type="submission" date="2021-06" db="EMBL/GenBank/DDBJ databases">
        <title>Caerostris extrusa draft genome.</title>
        <authorList>
            <person name="Kono N."/>
            <person name="Arakawa K."/>
        </authorList>
    </citation>
    <scope>NUCLEOTIDE SEQUENCE [LARGE SCALE GENOMIC DNA]</scope>
</reference>
<dbReference type="AlphaFoldDB" id="A0AAV4WIH1"/>
<evidence type="ECO:0000313" key="2">
    <source>
        <dbReference type="Proteomes" id="UP001054945"/>
    </source>
</evidence>
<keyword evidence="2" id="KW-1185">Reference proteome</keyword>
<dbReference type="Proteomes" id="UP001054945">
    <property type="component" value="Unassembled WGS sequence"/>
</dbReference>
<dbReference type="EMBL" id="BPLR01016199">
    <property type="protein sequence ID" value="GIY82029.1"/>
    <property type="molecule type" value="Genomic_DNA"/>
</dbReference>
<sequence length="87" mass="9284">MCVARWGDAGLLSPWPLSVERVVVGLNGALILLGTGRLRGVLDRDHAVLIAAAIIPVPRFVLIYSLLPRSTSGTREGIPWHCGCLGL</sequence>
<accession>A0AAV4WIH1</accession>
<name>A0AAV4WIH1_CAEEX</name>
<gene>
    <name evidence="1" type="ORF">CEXT_591641</name>
</gene>